<evidence type="ECO:0000256" key="3">
    <source>
        <dbReference type="ARBA" id="ARBA00022618"/>
    </source>
</evidence>
<gene>
    <name evidence="8" type="ORF">HG537_0F01820</name>
</gene>
<keyword evidence="9" id="KW-1185">Reference proteome</keyword>
<keyword evidence="6" id="KW-0131">Cell cycle</keyword>
<sequence length="648" mass="74405">MIVSEKLQDDGSMEIQSNLKITTSLSPYDVSVLILIYLYCFDQTRISAKIFTRLITPTIAPPEAIPILEKDFHGVIREKPLLPVLESVVSYLIDNDEGHLATELVSFIGSIKSLDVVTQLLRTLEHNCLVKNYRFIKSKQGESKVKRLTKTSFLGVYVMKCVTKYQVSEFEERRALWQSLRRYFSDFKSTASWRQLEKHITQISFTFMTGSDRHEEDDGMIAFFETFCQDSKVQDRDVIMIGYSHLQSLLNWAIIDMSENKSELDPSMNSILNLLSLNEITHFPAIHVIRYLEAIKNNCYQTALDALHNYFDYMLTRSDNKCFHVSLLCLGTFHSQSHNCVAAVKAFEEATKVARENKDSETLNLIMIWVVDFIEKNPEYSGRFQVTVDQIVRYLKTCNDDESCLVFEHAYKFESLLLMMDNSSSVQILEAAFKYLVIALQRIELGSNLDNVFKHWSGVWEYLGYNRISEVYRAFTRPESTSINNEINNAFKAVDNNDLGDVLRTLSKSSSPNLEYDQRKRISLLGIKHLIALEDYPEAMRKVYQSINEAQGSIVDSRWIISFELEKCRIMLARGVAARCLELLMNLLNASFVSENPLQFSKCLILLCETLLGMGKRTECLDLLRSNLSVALQFPELEHKVLSILSAI</sequence>
<evidence type="ECO:0000256" key="4">
    <source>
        <dbReference type="ARBA" id="ARBA00022776"/>
    </source>
</evidence>
<evidence type="ECO:0000259" key="7">
    <source>
        <dbReference type="Pfam" id="PF12862"/>
    </source>
</evidence>
<keyword evidence="5" id="KW-0833">Ubl conjugation pathway</keyword>
<dbReference type="Pfam" id="PF12862">
    <property type="entry name" value="ANAPC5"/>
    <property type="match status" value="1"/>
</dbReference>
<dbReference type="PANTHER" id="PTHR12830">
    <property type="entry name" value="ANAPHASE-PROMOTING COMPLEX SUBUNIT 5"/>
    <property type="match status" value="1"/>
</dbReference>
<dbReference type="EMBL" id="CP059272">
    <property type="protein sequence ID" value="QLQ81421.1"/>
    <property type="molecule type" value="Genomic_DNA"/>
</dbReference>
<dbReference type="Proteomes" id="UP000510647">
    <property type="component" value="Chromosome 6"/>
</dbReference>
<dbReference type="AlphaFoldDB" id="A0A7H9HVL6"/>
<dbReference type="OrthoDB" id="2504561at2759"/>
<dbReference type="InterPro" id="IPR037679">
    <property type="entry name" value="Apc5"/>
</dbReference>
<name>A0A7H9HVL6_9SACH</name>
<keyword evidence="4" id="KW-0498">Mitosis</keyword>
<dbReference type="InterPro" id="IPR026000">
    <property type="entry name" value="Apc5_dom"/>
</dbReference>
<dbReference type="GO" id="GO:0031145">
    <property type="term" value="P:anaphase-promoting complex-dependent catabolic process"/>
    <property type="evidence" value="ECO:0007669"/>
    <property type="project" value="TreeGrafter"/>
</dbReference>
<feature type="domain" description="Anaphase-promoting complex subunit 5" evidence="7">
    <location>
        <begin position="287"/>
        <end position="376"/>
    </location>
</feature>
<dbReference type="GO" id="GO:0045842">
    <property type="term" value="P:positive regulation of mitotic metaphase/anaphase transition"/>
    <property type="evidence" value="ECO:0007669"/>
    <property type="project" value="TreeGrafter"/>
</dbReference>
<reference evidence="8 9" key="1">
    <citation type="submission" date="2020-06" db="EMBL/GenBank/DDBJ databases">
        <title>The yeast mating-type switching endonuclease HO is a domesticated member of an unorthodox homing genetic element family.</title>
        <authorList>
            <person name="Coughlan A.Y."/>
            <person name="Lombardi L."/>
            <person name="Braun-Galleani S."/>
            <person name="Martos A.R."/>
            <person name="Galeote V."/>
            <person name="Bigey F."/>
            <person name="Dequin S."/>
            <person name="Byrne K.P."/>
            <person name="Wolfe K.H."/>
        </authorList>
    </citation>
    <scope>NUCLEOTIDE SEQUENCE [LARGE SCALE GENOMIC DNA]</scope>
    <source>
        <strain evidence="8 9">CBS2947</strain>
    </source>
</reference>
<dbReference type="GO" id="GO:0070979">
    <property type="term" value="P:protein K11-linked ubiquitination"/>
    <property type="evidence" value="ECO:0007669"/>
    <property type="project" value="TreeGrafter"/>
</dbReference>
<evidence type="ECO:0000256" key="6">
    <source>
        <dbReference type="ARBA" id="ARBA00023306"/>
    </source>
</evidence>
<dbReference type="PANTHER" id="PTHR12830:SF9">
    <property type="entry name" value="ANAPHASE-PROMOTING COMPLEX SUBUNIT 5"/>
    <property type="match status" value="1"/>
</dbReference>
<evidence type="ECO:0000313" key="9">
    <source>
        <dbReference type="Proteomes" id="UP000510647"/>
    </source>
</evidence>
<dbReference type="GO" id="GO:0005680">
    <property type="term" value="C:anaphase-promoting complex"/>
    <property type="evidence" value="ECO:0007669"/>
    <property type="project" value="InterPro"/>
</dbReference>
<dbReference type="GO" id="GO:0051301">
    <property type="term" value="P:cell division"/>
    <property type="evidence" value="ECO:0007669"/>
    <property type="project" value="UniProtKB-KW"/>
</dbReference>
<evidence type="ECO:0000313" key="8">
    <source>
        <dbReference type="EMBL" id="QLQ81421.1"/>
    </source>
</evidence>
<accession>A0A7H9HVL6</accession>
<proteinExistence type="inferred from homology"/>
<evidence type="ECO:0000256" key="5">
    <source>
        <dbReference type="ARBA" id="ARBA00022786"/>
    </source>
</evidence>
<evidence type="ECO:0000256" key="1">
    <source>
        <dbReference type="ARBA" id="ARBA00007450"/>
    </source>
</evidence>
<keyword evidence="3" id="KW-0132">Cell division</keyword>
<organism evidence="8 9">
    <name type="scientific">Torulaspora globosa</name>
    <dbReference type="NCBI Taxonomy" id="48254"/>
    <lineage>
        <taxon>Eukaryota</taxon>
        <taxon>Fungi</taxon>
        <taxon>Dikarya</taxon>
        <taxon>Ascomycota</taxon>
        <taxon>Saccharomycotina</taxon>
        <taxon>Saccharomycetes</taxon>
        <taxon>Saccharomycetales</taxon>
        <taxon>Saccharomycetaceae</taxon>
        <taxon>Torulaspora</taxon>
    </lineage>
</organism>
<comment type="similarity">
    <text evidence="1">Belongs to the APC5 family.</text>
</comment>
<evidence type="ECO:0000256" key="2">
    <source>
        <dbReference type="ARBA" id="ARBA00016066"/>
    </source>
</evidence>
<protein>
    <recommendedName>
        <fullName evidence="2">Anaphase-promoting complex subunit 5</fullName>
    </recommendedName>
</protein>